<protein>
    <submittedName>
        <fullName evidence="1">Exonuclease VII small subunit</fullName>
    </submittedName>
</protein>
<dbReference type="RefSeq" id="WP_168606637.1">
    <property type="nucleotide sequence ID" value="NZ_CP038852.1"/>
</dbReference>
<evidence type="ECO:0000313" key="1">
    <source>
        <dbReference type="EMBL" id="QIZ20755.1"/>
    </source>
</evidence>
<sequence>MKDKNLPPDNNIQSLEELTKEANNILESLETEKDLENSIDSYQQLLKLNNIIEKKFHKTSKTINEETKKKINNISSKKNAK</sequence>
<dbReference type="Proteomes" id="UP000501094">
    <property type="component" value="Chromosome"/>
</dbReference>
<reference evidence="1 2" key="1">
    <citation type="journal article" date="2020" name="Nat. Microbiol.">
        <title>Lysogenic host-virus interactions in SAR11 marine bacteria.</title>
        <authorList>
            <person name="Morris R.M."/>
            <person name="Cain K.R."/>
            <person name="Hvorecny K.L."/>
            <person name="Kollman J.M."/>
        </authorList>
    </citation>
    <scope>NUCLEOTIDE SEQUENCE [LARGE SCALE GENOMIC DNA]</scope>
    <source>
        <strain evidence="1 2">NP1</strain>
    </source>
</reference>
<keyword evidence="1" id="KW-0540">Nuclease</keyword>
<dbReference type="AlphaFoldDB" id="A0A6H1Q3D2"/>
<gene>
    <name evidence="1" type="ORF">E5R92_03010</name>
</gene>
<evidence type="ECO:0000313" key="2">
    <source>
        <dbReference type="Proteomes" id="UP000501094"/>
    </source>
</evidence>
<dbReference type="GO" id="GO:0004527">
    <property type="term" value="F:exonuclease activity"/>
    <property type="evidence" value="ECO:0007669"/>
    <property type="project" value="UniProtKB-KW"/>
</dbReference>
<organism evidence="1 2">
    <name type="scientific">Candidatus Pelagibacter giovannonii</name>
    <dbReference type="NCBI Taxonomy" id="2563896"/>
    <lineage>
        <taxon>Bacteria</taxon>
        <taxon>Pseudomonadati</taxon>
        <taxon>Pseudomonadota</taxon>
        <taxon>Alphaproteobacteria</taxon>
        <taxon>Candidatus Pelagibacterales</taxon>
        <taxon>Candidatus Pelagibacteraceae</taxon>
        <taxon>Candidatus Pelagibacter</taxon>
    </lineage>
</organism>
<proteinExistence type="predicted"/>
<dbReference type="EMBL" id="CP038852">
    <property type="protein sequence ID" value="QIZ20755.1"/>
    <property type="molecule type" value="Genomic_DNA"/>
</dbReference>
<keyword evidence="1" id="KW-0269">Exonuclease</keyword>
<accession>A0A6H1Q3D2</accession>
<keyword evidence="1" id="KW-0378">Hydrolase</keyword>
<dbReference type="KEGG" id="peg:E5R92_03010"/>
<keyword evidence="2" id="KW-1185">Reference proteome</keyword>
<name>A0A6H1Q3D2_9PROT</name>